<name>H0ECB0_GLAL7</name>
<dbReference type="EMBL" id="AGUE01000001">
    <property type="protein sequence ID" value="EHL03853.1"/>
    <property type="molecule type" value="Genomic_DNA"/>
</dbReference>
<comment type="caution">
    <text evidence="1">The sequence shown here is derived from an EMBL/GenBank/DDBJ whole genome shotgun (WGS) entry which is preliminary data.</text>
</comment>
<organism evidence="1 2">
    <name type="scientific">Glarea lozoyensis (strain ATCC 74030 / MF5533)</name>
    <dbReference type="NCBI Taxonomy" id="1104152"/>
    <lineage>
        <taxon>Eukaryota</taxon>
        <taxon>Fungi</taxon>
        <taxon>Dikarya</taxon>
        <taxon>Ascomycota</taxon>
        <taxon>Pezizomycotina</taxon>
        <taxon>Leotiomycetes</taxon>
        <taxon>Helotiales</taxon>
        <taxon>Helotiaceae</taxon>
        <taxon>Glarea</taxon>
    </lineage>
</organism>
<evidence type="ECO:0000313" key="2">
    <source>
        <dbReference type="Proteomes" id="UP000005446"/>
    </source>
</evidence>
<proteinExistence type="predicted"/>
<evidence type="ECO:0000313" key="1">
    <source>
        <dbReference type="EMBL" id="EHL03853.1"/>
    </source>
</evidence>
<keyword evidence="2" id="KW-1185">Reference proteome</keyword>
<dbReference type="AlphaFoldDB" id="H0ECB0"/>
<dbReference type="InParanoid" id="H0ECB0"/>
<reference evidence="1 2" key="1">
    <citation type="journal article" date="2012" name="Eukaryot. Cell">
        <title>Genome sequence of the fungus Glarea lozoyensis: the first genome sequence of a species from the Helotiaceae family.</title>
        <authorList>
            <person name="Youssar L."/>
            <person name="Gruening B.A."/>
            <person name="Erxleben A."/>
            <person name="Guenther S."/>
            <person name="Huettel W."/>
        </authorList>
    </citation>
    <scope>NUCLEOTIDE SEQUENCE [LARGE SCALE GENOMIC DNA]</scope>
    <source>
        <strain evidence="2">ATCC 74030 / MF5533</strain>
    </source>
</reference>
<dbReference type="Proteomes" id="UP000005446">
    <property type="component" value="Unassembled WGS sequence"/>
</dbReference>
<gene>
    <name evidence="1" type="ORF">M7I_0044</name>
</gene>
<sequence length="43" mass="5244">MFQSFEAANDHYIRIFDFPKLRGCKRETIVSDKTLEVRYFENQ</sequence>
<accession>H0ECB0</accession>
<dbReference type="HOGENOM" id="CLU_3242253_0_0_1"/>
<protein>
    <submittedName>
        <fullName evidence="1">Uncharacterized protein</fullName>
    </submittedName>
</protein>